<comment type="caution">
    <text evidence="9">The sequence shown here is derived from an EMBL/GenBank/DDBJ whole genome shotgun (WGS) entry which is preliminary data.</text>
</comment>
<dbReference type="InterPro" id="IPR026392">
    <property type="entry name" value="Exo/Archaeosortase_dom"/>
</dbReference>
<feature type="transmembrane region" description="Helical" evidence="8">
    <location>
        <begin position="89"/>
        <end position="111"/>
    </location>
</feature>
<dbReference type="GO" id="GO:0006508">
    <property type="term" value="P:proteolysis"/>
    <property type="evidence" value="ECO:0007669"/>
    <property type="project" value="UniProtKB-KW"/>
</dbReference>
<evidence type="ECO:0000256" key="2">
    <source>
        <dbReference type="ARBA" id="ARBA00022475"/>
    </source>
</evidence>
<reference evidence="9 10" key="1">
    <citation type="journal article" date="2016" name="Nat. Commun.">
        <title>Thousands of microbial genomes shed light on interconnected biogeochemical processes in an aquifer system.</title>
        <authorList>
            <person name="Anantharaman K."/>
            <person name="Brown C.T."/>
            <person name="Hug L.A."/>
            <person name="Sharon I."/>
            <person name="Castelle C.J."/>
            <person name="Probst A.J."/>
            <person name="Thomas B.C."/>
            <person name="Singh A."/>
            <person name="Wilkins M.J."/>
            <person name="Karaoz U."/>
            <person name="Brodie E.L."/>
            <person name="Williams K.H."/>
            <person name="Hubbard S.S."/>
            <person name="Banfield J.F."/>
        </authorList>
    </citation>
    <scope>NUCLEOTIDE SEQUENCE [LARGE SCALE GENOMIC DNA]</scope>
</reference>
<evidence type="ECO:0000256" key="4">
    <source>
        <dbReference type="ARBA" id="ARBA00022692"/>
    </source>
</evidence>
<keyword evidence="6 8" id="KW-1133">Transmembrane helix</keyword>
<keyword evidence="4 8" id="KW-0812">Transmembrane</keyword>
<sequence>MIRMKRKSTFYNLFIVLSVLLLALPFLTSLEDLLTRVIIHFNLYDVLQRYVVPYELRVLSTILNLLDLPVRSGKAYIQFVRNGKPEVIFLAWNCIGWQSLVFLLVSLMGGLSGRFTTISRLQAVTIGLLGTYLVNILRLVLVVVVYYIGGRGVGVVFHNYFSNLMAIVWLFVFWWLSYTYVLEEKHSNIKYQIAKIKNTN</sequence>
<dbReference type="EMBL" id="MFBT01000006">
    <property type="protein sequence ID" value="OGE00001.1"/>
    <property type="molecule type" value="Genomic_DNA"/>
</dbReference>
<evidence type="ECO:0000256" key="7">
    <source>
        <dbReference type="ARBA" id="ARBA00023136"/>
    </source>
</evidence>
<evidence type="ECO:0000313" key="9">
    <source>
        <dbReference type="EMBL" id="OGE00001.1"/>
    </source>
</evidence>
<protein>
    <recommendedName>
        <fullName evidence="11">Exosortase/archaeosortase family protein</fullName>
    </recommendedName>
</protein>
<organism evidence="9 10">
    <name type="scientific">Candidatus Curtissbacteria bacterium RIFCSPLOWO2_01_FULL_42_50</name>
    <dbReference type="NCBI Taxonomy" id="1797730"/>
    <lineage>
        <taxon>Bacteria</taxon>
        <taxon>Candidatus Curtissiibacteriota</taxon>
    </lineage>
</organism>
<evidence type="ECO:0000256" key="5">
    <source>
        <dbReference type="ARBA" id="ARBA00022801"/>
    </source>
</evidence>
<keyword evidence="5" id="KW-0378">Hydrolase</keyword>
<evidence type="ECO:0000256" key="8">
    <source>
        <dbReference type="SAM" id="Phobius"/>
    </source>
</evidence>
<evidence type="ECO:0000256" key="6">
    <source>
        <dbReference type="ARBA" id="ARBA00022989"/>
    </source>
</evidence>
<dbReference type="GO" id="GO:0008233">
    <property type="term" value="F:peptidase activity"/>
    <property type="evidence" value="ECO:0007669"/>
    <property type="project" value="UniProtKB-KW"/>
</dbReference>
<feature type="transmembrane region" description="Helical" evidence="8">
    <location>
        <begin position="160"/>
        <end position="181"/>
    </location>
</feature>
<keyword evidence="3" id="KW-0645">Protease</keyword>
<accession>A0A1F5H7A4</accession>
<dbReference type="Proteomes" id="UP000177039">
    <property type="component" value="Unassembled WGS sequence"/>
</dbReference>
<feature type="transmembrane region" description="Helical" evidence="8">
    <location>
        <begin position="123"/>
        <end position="148"/>
    </location>
</feature>
<keyword evidence="7 8" id="KW-0472">Membrane</keyword>
<keyword evidence="2" id="KW-1003">Cell membrane</keyword>
<comment type="subcellular location">
    <subcellularLocation>
        <location evidence="1">Cell membrane</location>
        <topology evidence="1">Multi-pass membrane protein</topology>
    </subcellularLocation>
</comment>
<gene>
    <name evidence="9" type="ORF">A3B54_05080</name>
</gene>
<dbReference type="GO" id="GO:0005886">
    <property type="term" value="C:plasma membrane"/>
    <property type="evidence" value="ECO:0007669"/>
    <property type="project" value="UniProtKB-SubCell"/>
</dbReference>
<evidence type="ECO:0000313" key="10">
    <source>
        <dbReference type="Proteomes" id="UP000177039"/>
    </source>
</evidence>
<proteinExistence type="predicted"/>
<evidence type="ECO:0000256" key="3">
    <source>
        <dbReference type="ARBA" id="ARBA00022670"/>
    </source>
</evidence>
<dbReference type="AlphaFoldDB" id="A0A1F5H7A4"/>
<name>A0A1F5H7A4_9BACT</name>
<dbReference type="NCBIfam" id="TIGR04178">
    <property type="entry name" value="exo_archaeo"/>
    <property type="match status" value="1"/>
</dbReference>
<evidence type="ECO:0000256" key="1">
    <source>
        <dbReference type="ARBA" id="ARBA00004651"/>
    </source>
</evidence>
<evidence type="ECO:0008006" key="11">
    <source>
        <dbReference type="Google" id="ProtNLM"/>
    </source>
</evidence>